<evidence type="ECO:0000259" key="1">
    <source>
        <dbReference type="Pfam" id="PF23265"/>
    </source>
</evidence>
<dbReference type="EMBL" id="HACG01028379">
    <property type="protein sequence ID" value="CEK75244.1"/>
    <property type="molecule type" value="Transcribed_RNA"/>
</dbReference>
<evidence type="ECO:0000313" key="2">
    <source>
        <dbReference type="EMBL" id="CEK75244.1"/>
    </source>
</evidence>
<name>A0A0B7A2T3_9EUPU</name>
<dbReference type="AlphaFoldDB" id="A0A0B7A2T3"/>
<protein>
    <recommendedName>
        <fullName evidence="1">KY-like immunoglobulin-like domain-containing protein</fullName>
    </recommendedName>
</protein>
<proteinExistence type="predicted"/>
<feature type="non-terminal residue" evidence="2">
    <location>
        <position position="1"/>
    </location>
</feature>
<feature type="non-terminal residue" evidence="2">
    <location>
        <position position="92"/>
    </location>
</feature>
<gene>
    <name evidence="2" type="primary">ORF94644</name>
</gene>
<organism evidence="2">
    <name type="scientific">Arion vulgaris</name>
    <dbReference type="NCBI Taxonomy" id="1028688"/>
    <lineage>
        <taxon>Eukaryota</taxon>
        <taxon>Metazoa</taxon>
        <taxon>Spiralia</taxon>
        <taxon>Lophotrochozoa</taxon>
        <taxon>Mollusca</taxon>
        <taxon>Gastropoda</taxon>
        <taxon>Heterobranchia</taxon>
        <taxon>Euthyneura</taxon>
        <taxon>Panpulmonata</taxon>
        <taxon>Eupulmonata</taxon>
        <taxon>Stylommatophora</taxon>
        <taxon>Helicina</taxon>
        <taxon>Arionoidea</taxon>
        <taxon>Arionidae</taxon>
        <taxon>Arion</taxon>
    </lineage>
</organism>
<dbReference type="Pfam" id="PF23265">
    <property type="entry name" value="Ig-like_KY"/>
    <property type="match status" value="1"/>
</dbReference>
<dbReference type="InterPro" id="IPR056564">
    <property type="entry name" value="Ig-like_KY"/>
</dbReference>
<sequence>EEYFDSGLLLPKKYNGIMRSDGGVFVVDFYHSYQAELTLDAEFEFYAKLSNDEHPRDVNMKDYIAVAGSLKTKTVAFRFPVRGWYLIDAYGG</sequence>
<feature type="domain" description="KY-like immunoglobulin-like" evidence="1">
    <location>
        <begin position="2"/>
        <end position="91"/>
    </location>
</feature>
<accession>A0A0B7A2T3</accession>
<reference evidence="2" key="1">
    <citation type="submission" date="2014-12" db="EMBL/GenBank/DDBJ databases">
        <title>Insight into the proteome of Arion vulgaris.</title>
        <authorList>
            <person name="Aradska J."/>
            <person name="Bulat T."/>
            <person name="Smidak R."/>
            <person name="Sarate P."/>
            <person name="Gangsoo J."/>
            <person name="Sialana F."/>
            <person name="Bilban M."/>
            <person name="Lubec G."/>
        </authorList>
    </citation>
    <scope>NUCLEOTIDE SEQUENCE</scope>
    <source>
        <tissue evidence="2">Skin</tissue>
    </source>
</reference>